<dbReference type="EMBL" id="JANRHJ010000001">
    <property type="protein sequence ID" value="MCR8872469.1"/>
    <property type="molecule type" value="Genomic_DNA"/>
</dbReference>
<feature type="domain" description="Putative carbohydrate metabolism" evidence="1">
    <location>
        <begin position="132"/>
        <end position="373"/>
    </location>
</feature>
<proteinExistence type="predicted"/>
<accession>A0AAW5N6B5</accession>
<evidence type="ECO:0000313" key="3">
    <source>
        <dbReference type="Proteomes" id="UP001204579"/>
    </source>
</evidence>
<dbReference type="Gene3D" id="2.60.40.2340">
    <property type="match status" value="1"/>
</dbReference>
<keyword evidence="3" id="KW-1185">Reference proteome</keyword>
<reference evidence="2 3" key="1">
    <citation type="submission" date="2022-08" db="EMBL/GenBank/DDBJ databases">
        <authorList>
            <person name="Zeman M."/>
            <person name="Kubasova T."/>
        </authorList>
    </citation>
    <scope>NUCLEOTIDE SEQUENCE [LARGE SCALE GENOMIC DNA]</scope>
    <source>
        <strain evidence="2 3">ET62</strain>
    </source>
</reference>
<dbReference type="InterPro" id="IPR025112">
    <property type="entry name" value="PCMD"/>
</dbReference>
<dbReference type="InterPro" id="IPR038653">
    <property type="entry name" value="Put_CMD_sf"/>
</dbReference>
<evidence type="ECO:0000259" key="1">
    <source>
        <dbReference type="Pfam" id="PF13201"/>
    </source>
</evidence>
<protein>
    <submittedName>
        <fullName evidence="2">PCMD domain-containing protein</fullName>
    </submittedName>
</protein>
<evidence type="ECO:0000313" key="2">
    <source>
        <dbReference type="EMBL" id="MCR8872469.1"/>
    </source>
</evidence>
<gene>
    <name evidence="2" type="ORF">NW209_00270</name>
</gene>
<dbReference type="RefSeq" id="WP_258335099.1">
    <property type="nucleotide sequence ID" value="NZ_JANRHJ010000001.1"/>
</dbReference>
<sequence length="375" mass="41512">MNYKPLLYALLIGSTAVSCIRKEAPNAEADITGCTLPGNVLIQDSIDVDVSYDESLNAYPIYVQVKKGTDCSQLAPTFTLTPGATIEPASGSVQDFTSPVRYTVTSEDGQWHRTYSISIEEEKVKEIPTTFHFEDTRTENGYYVFYETSGTQELTWASGNGGFRLAINDAEPSEYPTTLEEKGFSGKCAKLVTRTTGSLGAMVGMPIAAGNLFIGKFNLSNALSNSLKATQLGVEFYHKPLKLKGYFKYTPGNQFYENGGYTNRKDQFDIYAIFYENKDENGQSVMLDGTLPLANFVHPNLVALAQYKDTQVLNSWQPFEMTFDYDRYGKSVDLDRLNAGDYNISIVISSSKDGATFEGAPGSTLWIDEMSIIYE</sequence>
<dbReference type="Gene3D" id="2.60.120.890">
    <property type="entry name" value="BT2081, beta-jelly-roll domain"/>
    <property type="match status" value="1"/>
</dbReference>
<dbReference type="PROSITE" id="PS51257">
    <property type="entry name" value="PROKAR_LIPOPROTEIN"/>
    <property type="match status" value="1"/>
</dbReference>
<comment type="caution">
    <text evidence="2">The sequence shown here is derived from an EMBL/GenBank/DDBJ whole genome shotgun (WGS) entry which is preliminary data.</text>
</comment>
<dbReference type="AlphaFoldDB" id="A0AAW5N6B5"/>
<organism evidence="2 3">
    <name type="scientific">Phocaeicola barnesiae</name>
    <dbReference type="NCBI Taxonomy" id="376804"/>
    <lineage>
        <taxon>Bacteria</taxon>
        <taxon>Pseudomonadati</taxon>
        <taxon>Bacteroidota</taxon>
        <taxon>Bacteroidia</taxon>
        <taxon>Bacteroidales</taxon>
        <taxon>Bacteroidaceae</taxon>
        <taxon>Phocaeicola</taxon>
    </lineage>
</organism>
<dbReference type="Pfam" id="PF13201">
    <property type="entry name" value="PCMD"/>
    <property type="match status" value="1"/>
</dbReference>
<dbReference type="Proteomes" id="UP001204579">
    <property type="component" value="Unassembled WGS sequence"/>
</dbReference>
<name>A0AAW5N6B5_9BACT</name>